<dbReference type="InterPro" id="IPR046368">
    <property type="entry name" value="Tag1"/>
</dbReference>
<gene>
    <name evidence="2" type="ORF">ASPVEDRAFT_185182</name>
</gene>
<name>A0A1L9P8W1_ASPVE</name>
<keyword evidence="1" id="KW-0472">Membrane</keyword>
<reference evidence="3" key="1">
    <citation type="journal article" date="2017" name="Genome Biol.">
        <title>Comparative genomics reveals high biological diversity and specific adaptations in the industrially and medically important fungal genus Aspergillus.</title>
        <authorList>
            <person name="de Vries R.P."/>
            <person name="Riley R."/>
            <person name="Wiebenga A."/>
            <person name="Aguilar-Osorio G."/>
            <person name="Amillis S."/>
            <person name="Uchima C.A."/>
            <person name="Anderluh G."/>
            <person name="Asadollahi M."/>
            <person name="Askin M."/>
            <person name="Barry K."/>
            <person name="Battaglia E."/>
            <person name="Bayram O."/>
            <person name="Benocci T."/>
            <person name="Braus-Stromeyer S.A."/>
            <person name="Caldana C."/>
            <person name="Canovas D."/>
            <person name="Cerqueira G.C."/>
            <person name="Chen F."/>
            <person name="Chen W."/>
            <person name="Choi C."/>
            <person name="Clum A."/>
            <person name="Dos Santos R.A."/>
            <person name="Damasio A.R."/>
            <person name="Diallinas G."/>
            <person name="Emri T."/>
            <person name="Fekete E."/>
            <person name="Flipphi M."/>
            <person name="Freyberg S."/>
            <person name="Gallo A."/>
            <person name="Gournas C."/>
            <person name="Habgood R."/>
            <person name="Hainaut M."/>
            <person name="Harispe M.L."/>
            <person name="Henrissat B."/>
            <person name="Hilden K.S."/>
            <person name="Hope R."/>
            <person name="Hossain A."/>
            <person name="Karabika E."/>
            <person name="Karaffa L."/>
            <person name="Karanyi Z."/>
            <person name="Krasevec N."/>
            <person name="Kuo A."/>
            <person name="Kusch H."/>
            <person name="LaButti K."/>
            <person name="Lagendijk E.L."/>
            <person name="Lapidus A."/>
            <person name="Levasseur A."/>
            <person name="Lindquist E."/>
            <person name="Lipzen A."/>
            <person name="Logrieco A.F."/>
            <person name="MacCabe A."/>
            <person name="Maekelae M.R."/>
            <person name="Malavazi I."/>
            <person name="Melin P."/>
            <person name="Meyer V."/>
            <person name="Mielnichuk N."/>
            <person name="Miskei M."/>
            <person name="Molnar A.P."/>
            <person name="Mule G."/>
            <person name="Ngan C.Y."/>
            <person name="Orejas M."/>
            <person name="Orosz E."/>
            <person name="Ouedraogo J.P."/>
            <person name="Overkamp K.M."/>
            <person name="Park H.-S."/>
            <person name="Perrone G."/>
            <person name="Piumi F."/>
            <person name="Punt P.J."/>
            <person name="Ram A.F."/>
            <person name="Ramon A."/>
            <person name="Rauscher S."/>
            <person name="Record E."/>
            <person name="Riano-Pachon D.M."/>
            <person name="Robert V."/>
            <person name="Roehrig J."/>
            <person name="Ruller R."/>
            <person name="Salamov A."/>
            <person name="Salih N.S."/>
            <person name="Samson R.A."/>
            <person name="Sandor E."/>
            <person name="Sanguinetti M."/>
            <person name="Schuetze T."/>
            <person name="Sepcic K."/>
            <person name="Shelest E."/>
            <person name="Sherlock G."/>
            <person name="Sophianopoulou V."/>
            <person name="Squina F.M."/>
            <person name="Sun H."/>
            <person name="Susca A."/>
            <person name="Todd R.B."/>
            <person name="Tsang A."/>
            <person name="Unkles S.E."/>
            <person name="van de Wiele N."/>
            <person name="van Rossen-Uffink D."/>
            <person name="Oliveira J.V."/>
            <person name="Vesth T.C."/>
            <person name="Visser J."/>
            <person name="Yu J.-H."/>
            <person name="Zhou M."/>
            <person name="Andersen M.R."/>
            <person name="Archer D.B."/>
            <person name="Baker S.E."/>
            <person name="Benoit I."/>
            <person name="Brakhage A.A."/>
            <person name="Braus G.H."/>
            <person name="Fischer R."/>
            <person name="Frisvad J.C."/>
            <person name="Goldman G.H."/>
            <person name="Houbraken J."/>
            <person name="Oakley B."/>
            <person name="Pocsi I."/>
            <person name="Scazzocchio C."/>
            <person name="Seiboth B."/>
            <person name="vanKuyk P.A."/>
            <person name="Wortman J."/>
            <person name="Dyer P.S."/>
            <person name="Grigoriev I.V."/>
        </authorList>
    </citation>
    <scope>NUCLEOTIDE SEQUENCE [LARGE SCALE GENOMIC DNA]</scope>
    <source>
        <strain evidence="3">CBS 583.65</strain>
    </source>
</reference>
<protein>
    <recommendedName>
        <fullName evidence="4">MARVEL domain-containing protein</fullName>
    </recommendedName>
</protein>
<feature type="transmembrane region" description="Helical" evidence="1">
    <location>
        <begin position="146"/>
        <end position="162"/>
    </location>
</feature>
<dbReference type="PANTHER" id="PTHR35895:SF2">
    <property type="match status" value="1"/>
</dbReference>
<dbReference type="GO" id="GO:0000329">
    <property type="term" value="C:fungal-type vacuole membrane"/>
    <property type="evidence" value="ECO:0007669"/>
    <property type="project" value="InterPro"/>
</dbReference>
<dbReference type="Proteomes" id="UP000184073">
    <property type="component" value="Unassembled WGS sequence"/>
</dbReference>
<dbReference type="Pfam" id="PF12505">
    <property type="entry name" value="DUF3712"/>
    <property type="match status" value="1"/>
</dbReference>
<evidence type="ECO:0008006" key="4">
    <source>
        <dbReference type="Google" id="ProtNLM"/>
    </source>
</evidence>
<keyword evidence="3" id="KW-1185">Reference proteome</keyword>
<organism evidence="2 3">
    <name type="scientific">Aspergillus versicolor CBS 583.65</name>
    <dbReference type="NCBI Taxonomy" id="1036611"/>
    <lineage>
        <taxon>Eukaryota</taxon>
        <taxon>Fungi</taxon>
        <taxon>Dikarya</taxon>
        <taxon>Ascomycota</taxon>
        <taxon>Pezizomycotina</taxon>
        <taxon>Eurotiomycetes</taxon>
        <taxon>Eurotiomycetidae</taxon>
        <taxon>Eurotiales</taxon>
        <taxon>Aspergillaceae</taxon>
        <taxon>Aspergillus</taxon>
        <taxon>Aspergillus subgen. Nidulantes</taxon>
    </lineage>
</organism>
<accession>A0A1L9P8W1</accession>
<keyword evidence="1" id="KW-1133">Transmembrane helix</keyword>
<dbReference type="PANTHER" id="PTHR35895">
    <property type="entry name" value="CHROMOSOME 16, WHOLE GENOME SHOTGUN SEQUENCE"/>
    <property type="match status" value="1"/>
</dbReference>
<dbReference type="RefSeq" id="XP_040663720.1">
    <property type="nucleotide sequence ID" value="XM_040808939.1"/>
</dbReference>
<feature type="transmembrane region" description="Helical" evidence="1">
    <location>
        <begin position="5"/>
        <end position="26"/>
    </location>
</feature>
<dbReference type="OrthoDB" id="10039566at2759"/>
<sequence length="502" mass="54888">MILTFFGFLARVGVFISAIITLGLNGKFFTNTEYSDDLLIYIIALASFSALACLVPPYPNFVYDLFWALANAVCAVFALVVQFIDSECYGFRLDNGIKCATYKAGTAFSFLLALAWFASAFFVSVFQSRGLRKRSRRPVLRKSTAHARRIIYAAPAFAIYLLDNVPIPNVQVNLLNPTNDSIQFSVLSEIKVPDAVSVRFDPMQALFFRAETIDDPIPIATVDLPRLKFGANEKVSLVNQSLKLGDVDQFAALVEDVAYNPTFRVAGQAKTRVHVGTLGTTVDLLKVVSLPGFNNFPNLWINEIGVMPPDDLGNNVYGEVVVFNPAPATVTLLQGEVTLGVILANLTVGQATVAVNDIVPGNNTFVVRAKLNTQLVEDNIEEIIKSELPYLKEGNVMATATGISVVYNGEHLQYWEKALKTIRVSATRPVKEILNMVVDSGIGFILGGIEPGDGLETFVNNLADQILDTVKELDENDVDGYTEKLASLGKLVIRLLTFLGIL</sequence>
<feature type="transmembrane region" description="Helical" evidence="1">
    <location>
        <begin position="104"/>
        <end position="126"/>
    </location>
</feature>
<feature type="transmembrane region" description="Helical" evidence="1">
    <location>
        <begin position="38"/>
        <end position="58"/>
    </location>
</feature>
<evidence type="ECO:0000313" key="3">
    <source>
        <dbReference type="Proteomes" id="UP000184073"/>
    </source>
</evidence>
<dbReference type="AlphaFoldDB" id="A0A1L9P8W1"/>
<feature type="transmembrane region" description="Helical" evidence="1">
    <location>
        <begin position="65"/>
        <end position="84"/>
    </location>
</feature>
<dbReference type="EMBL" id="KV878126">
    <property type="protein sequence ID" value="OJI97957.1"/>
    <property type="molecule type" value="Genomic_DNA"/>
</dbReference>
<dbReference type="GeneID" id="63724450"/>
<evidence type="ECO:0000313" key="2">
    <source>
        <dbReference type="EMBL" id="OJI97957.1"/>
    </source>
</evidence>
<evidence type="ECO:0000256" key="1">
    <source>
        <dbReference type="SAM" id="Phobius"/>
    </source>
</evidence>
<dbReference type="InterPro" id="IPR022185">
    <property type="entry name" value="DUF3712"/>
</dbReference>
<dbReference type="VEuPathDB" id="FungiDB:ASPVEDRAFT_185182"/>
<keyword evidence="1" id="KW-0812">Transmembrane</keyword>
<proteinExistence type="predicted"/>